<proteinExistence type="predicted"/>
<evidence type="ECO:0000313" key="1">
    <source>
        <dbReference type="EMBL" id="SPZ85512.1"/>
    </source>
</evidence>
<organism evidence="1 2">
    <name type="scientific">Sphingobacterium multivorum</name>
    <dbReference type="NCBI Taxonomy" id="28454"/>
    <lineage>
        <taxon>Bacteria</taxon>
        <taxon>Pseudomonadati</taxon>
        <taxon>Bacteroidota</taxon>
        <taxon>Sphingobacteriia</taxon>
        <taxon>Sphingobacteriales</taxon>
        <taxon>Sphingobacteriaceae</taxon>
        <taxon>Sphingobacterium</taxon>
    </lineage>
</organism>
<dbReference type="AlphaFoldDB" id="A0A2X2ITE9"/>
<name>A0A2X2ITE9_SPHMU</name>
<accession>A0A2X2ITE9</accession>
<dbReference type="RefSeq" id="WP_112374556.1">
    <property type="nucleotide sequence ID" value="NZ_CP069793.1"/>
</dbReference>
<reference evidence="1 2" key="1">
    <citation type="submission" date="2018-06" db="EMBL/GenBank/DDBJ databases">
        <authorList>
            <consortium name="Pathogen Informatics"/>
            <person name="Doyle S."/>
        </authorList>
    </citation>
    <scope>NUCLEOTIDE SEQUENCE [LARGE SCALE GENOMIC DNA]</scope>
    <source>
        <strain evidence="1 2">NCTC11343</strain>
    </source>
</reference>
<dbReference type="GeneID" id="97181150"/>
<dbReference type="EMBL" id="UAUU01000008">
    <property type="protein sequence ID" value="SPZ85512.1"/>
    <property type="molecule type" value="Genomic_DNA"/>
</dbReference>
<dbReference type="Proteomes" id="UP000251241">
    <property type="component" value="Unassembled WGS sequence"/>
</dbReference>
<protein>
    <recommendedName>
        <fullName evidence="3">SRPBCC family protein</fullName>
    </recommendedName>
</protein>
<dbReference type="SUPFAM" id="SSF55961">
    <property type="entry name" value="Bet v1-like"/>
    <property type="match status" value="1"/>
</dbReference>
<gene>
    <name evidence="1" type="ORF">NCTC11343_02074</name>
</gene>
<dbReference type="Gene3D" id="3.30.530.20">
    <property type="match status" value="1"/>
</dbReference>
<dbReference type="InterPro" id="IPR023393">
    <property type="entry name" value="START-like_dom_sf"/>
</dbReference>
<sequence>MSLKQTFYKVRSSKTVQGILIANIFAFLIIGMQSSLLPKDAGVLVFSEFVIIPLLMGIIMAWCWKDTDMRGKQITACSILGGLMAILLSFIFLGEGIICLLIVSPLIFGFVIAGAFIGRSMFKKSNQKLNISVVSLLLGIFIVDSLTDHHHENMVSDEILIHASPTQVWQHVVAFDPISQKENYWLFSIGMPSPMATTVSEHKLGANRKCIFSNGYVFDEKIVKFDVNENLIFDIIDQPKDPEIMGHIDIKRGQFILKDNGNGTTTLIGNSWYNLHVFPTWYYDLWAESITRNVHFRVMEHIKLLSER</sequence>
<evidence type="ECO:0008006" key="3">
    <source>
        <dbReference type="Google" id="ProtNLM"/>
    </source>
</evidence>
<evidence type="ECO:0000313" key="2">
    <source>
        <dbReference type="Proteomes" id="UP000251241"/>
    </source>
</evidence>